<keyword evidence="3" id="KW-0597">Phosphoprotein</keyword>
<dbReference type="PRINTS" id="PR00504">
    <property type="entry name" value="CHROMODOMAIN"/>
</dbReference>
<evidence type="ECO:0000259" key="8">
    <source>
        <dbReference type="PROSITE" id="PS50013"/>
    </source>
</evidence>
<dbReference type="PROSITE" id="PS00598">
    <property type="entry name" value="CHROMO_1"/>
    <property type="match status" value="1"/>
</dbReference>
<evidence type="ECO:0000313" key="9">
    <source>
        <dbReference type="Ensembl" id="ENSAPOP00000005757.1"/>
    </source>
</evidence>
<evidence type="ECO:0000256" key="4">
    <source>
        <dbReference type="ARBA" id="ARBA00022737"/>
    </source>
</evidence>
<dbReference type="CDD" id="cd18650">
    <property type="entry name" value="CD_HP1beta_Cbx1"/>
    <property type="match status" value="1"/>
</dbReference>
<keyword evidence="6" id="KW-0539">Nucleus</keyword>
<keyword evidence="5" id="KW-0832">Ubl conjugation</keyword>
<comment type="subcellular location">
    <subcellularLocation>
        <location evidence="1">Nucleus</location>
    </subcellularLocation>
</comment>
<dbReference type="CDD" id="cd18654">
    <property type="entry name" value="CSD_HP1beta_Cbx1"/>
    <property type="match status" value="1"/>
</dbReference>
<evidence type="ECO:0000256" key="7">
    <source>
        <dbReference type="SAM" id="MobiDB-lite"/>
    </source>
</evidence>
<feature type="region of interest" description="Disordered" evidence="7">
    <location>
        <begin position="112"/>
        <end position="155"/>
    </location>
</feature>
<evidence type="ECO:0000256" key="2">
    <source>
        <dbReference type="ARBA" id="ARBA00022499"/>
    </source>
</evidence>
<dbReference type="InterPro" id="IPR017984">
    <property type="entry name" value="Chromo_dom_subgr"/>
</dbReference>
<feature type="region of interest" description="Disordered" evidence="7">
    <location>
        <begin position="204"/>
        <end position="255"/>
    </location>
</feature>
<sequence>MSRVRRVVGYLPNGCWRGTTVQTLPRRPSPASWVCRGACSLSGDPSSFFSLHTRVSASFLSLPGLTWLPLSFWSGSLLERLGVFLESRHEDVTSQSEVSSADVKLAAVAGKKGKKAEEEEQPAAPAAEPAGAGAATAAPAAAAGAGAAEEEEEEEYVVEKVLDRRVVKGKAEFLLKWKGFSDEDNTWEPEENLDCPDLIAEYMQKHKEKEEKKKESKRKASSDASGDTEERGSKKKKEEGEKARGFGRGLQPERIIGATDSSGELMFLMKWKNSDEADLVPAKEANVKCPQVVISFYEERLTWHSYPTEEEEKKEEDKKD</sequence>
<reference evidence="9" key="2">
    <citation type="submission" date="2025-09" db="UniProtKB">
        <authorList>
            <consortium name="Ensembl"/>
        </authorList>
    </citation>
    <scope>IDENTIFICATION</scope>
</reference>
<evidence type="ECO:0000256" key="1">
    <source>
        <dbReference type="ARBA" id="ARBA00004123"/>
    </source>
</evidence>
<feature type="compositionally biased region" description="Basic and acidic residues" evidence="7">
    <location>
        <begin position="204"/>
        <end position="221"/>
    </location>
</feature>
<evidence type="ECO:0000313" key="10">
    <source>
        <dbReference type="Proteomes" id="UP000257200"/>
    </source>
</evidence>
<dbReference type="GO" id="GO:0005634">
    <property type="term" value="C:nucleus"/>
    <property type="evidence" value="ECO:0007669"/>
    <property type="project" value="UniProtKB-SubCell"/>
</dbReference>
<feature type="compositionally biased region" description="Low complexity" evidence="7">
    <location>
        <begin position="122"/>
        <end position="147"/>
    </location>
</feature>
<dbReference type="GO" id="GO:0000792">
    <property type="term" value="C:heterochromatin"/>
    <property type="evidence" value="ECO:0007669"/>
    <property type="project" value="UniProtKB-ARBA"/>
</dbReference>
<dbReference type="GeneTree" id="ENSGT00940000154152"/>
<proteinExistence type="predicted"/>
<dbReference type="PROSITE" id="PS50013">
    <property type="entry name" value="CHROMO_2"/>
    <property type="match status" value="2"/>
</dbReference>
<keyword evidence="4" id="KW-0677">Repeat</keyword>
<reference evidence="9" key="1">
    <citation type="submission" date="2025-08" db="UniProtKB">
        <authorList>
            <consortium name="Ensembl"/>
        </authorList>
    </citation>
    <scope>IDENTIFICATION</scope>
</reference>
<dbReference type="FunCoup" id="A0A3Q1EQG4">
    <property type="interactions" value="26"/>
</dbReference>
<dbReference type="Proteomes" id="UP000257200">
    <property type="component" value="Unplaced"/>
</dbReference>
<evidence type="ECO:0000256" key="6">
    <source>
        <dbReference type="ARBA" id="ARBA00023242"/>
    </source>
</evidence>
<name>A0A3Q1EQG4_9TELE</name>
<dbReference type="FunFam" id="2.40.50.40:FF:000009">
    <property type="entry name" value="chromobox protein homolog 1"/>
    <property type="match status" value="1"/>
</dbReference>
<dbReference type="InterPro" id="IPR051219">
    <property type="entry name" value="Heterochromatin_chromo-domain"/>
</dbReference>
<feature type="compositionally biased region" description="Basic and acidic residues" evidence="7">
    <location>
        <begin position="228"/>
        <end position="244"/>
    </location>
</feature>
<evidence type="ECO:0000256" key="3">
    <source>
        <dbReference type="ARBA" id="ARBA00022553"/>
    </source>
</evidence>
<dbReference type="SUPFAM" id="SSF54160">
    <property type="entry name" value="Chromo domain-like"/>
    <property type="match status" value="2"/>
</dbReference>
<dbReference type="Pfam" id="PF00385">
    <property type="entry name" value="Chromo"/>
    <property type="match status" value="1"/>
</dbReference>
<dbReference type="Ensembl" id="ENSAPOT00000007805.1">
    <property type="protein sequence ID" value="ENSAPOP00000005757.1"/>
    <property type="gene ID" value="ENSAPOG00000007504.1"/>
</dbReference>
<dbReference type="FunFam" id="2.40.50.40:FF:000007">
    <property type="entry name" value="Chromobox protein homolog 1"/>
    <property type="match status" value="1"/>
</dbReference>
<dbReference type="Gene3D" id="2.40.50.40">
    <property type="match status" value="2"/>
</dbReference>
<keyword evidence="10" id="KW-1185">Reference proteome</keyword>
<dbReference type="Pfam" id="PF01393">
    <property type="entry name" value="Chromo_shadow"/>
    <property type="match status" value="1"/>
</dbReference>
<dbReference type="SMART" id="SM00298">
    <property type="entry name" value="CHROMO"/>
    <property type="match status" value="2"/>
</dbReference>
<dbReference type="PANTHER" id="PTHR22812">
    <property type="entry name" value="CHROMOBOX PROTEIN"/>
    <property type="match status" value="1"/>
</dbReference>
<dbReference type="InterPro" id="IPR000953">
    <property type="entry name" value="Chromo/chromo_shadow_dom"/>
</dbReference>
<dbReference type="InterPro" id="IPR023780">
    <property type="entry name" value="Chromo_domain"/>
</dbReference>
<protein>
    <submittedName>
        <fullName evidence="9">Chromobox protein homolog 1-like</fullName>
    </submittedName>
</protein>
<feature type="domain" description="Chromo" evidence="8">
    <location>
        <begin position="156"/>
        <end position="214"/>
    </location>
</feature>
<dbReference type="InParanoid" id="A0A3Q1EQG4"/>
<dbReference type="AlphaFoldDB" id="A0A3Q1EQG4"/>
<evidence type="ECO:0000256" key="5">
    <source>
        <dbReference type="ARBA" id="ARBA00022843"/>
    </source>
</evidence>
<keyword evidence="2" id="KW-1017">Isopeptide bond</keyword>
<feature type="domain" description="Chromo" evidence="8">
    <location>
        <begin position="250"/>
        <end position="308"/>
    </location>
</feature>
<accession>A0A3Q1EQG4</accession>
<dbReference type="STRING" id="80966.ENSAPOP00000005757"/>
<dbReference type="InterPro" id="IPR008251">
    <property type="entry name" value="Chromo_shadow_dom"/>
</dbReference>
<dbReference type="SMART" id="SM00300">
    <property type="entry name" value="ChSh"/>
    <property type="match status" value="1"/>
</dbReference>
<dbReference type="InterPro" id="IPR023779">
    <property type="entry name" value="Chromodomain_CS"/>
</dbReference>
<organism evidence="9 10">
    <name type="scientific">Acanthochromis polyacanthus</name>
    <name type="common">spiny chromis</name>
    <dbReference type="NCBI Taxonomy" id="80966"/>
    <lineage>
        <taxon>Eukaryota</taxon>
        <taxon>Metazoa</taxon>
        <taxon>Chordata</taxon>
        <taxon>Craniata</taxon>
        <taxon>Vertebrata</taxon>
        <taxon>Euteleostomi</taxon>
        <taxon>Actinopterygii</taxon>
        <taxon>Neopterygii</taxon>
        <taxon>Teleostei</taxon>
        <taxon>Neoteleostei</taxon>
        <taxon>Acanthomorphata</taxon>
        <taxon>Ovalentaria</taxon>
        <taxon>Pomacentridae</taxon>
        <taxon>Acanthochromis</taxon>
    </lineage>
</organism>
<dbReference type="InterPro" id="IPR016197">
    <property type="entry name" value="Chromo-like_dom_sf"/>
</dbReference>